<name>A0A7R9ILD8_9NEOP</name>
<dbReference type="InterPro" id="IPR001245">
    <property type="entry name" value="Ser-Thr/Tyr_kinase_cat_dom"/>
</dbReference>
<evidence type="ECO:0000256" key="7">
    <source>
        <dbReference type="RuleBase" id="RU362096"/>
    </source>
</evidence>
<dbReference type="PANTHER" id="PTHR24418">
    <property type="entry name" value="TYROSINE-PROTEIN KINASE"/>
    <property type="match status" value="1"/>
</dbReference>
<evidence type="ECO:0000256" key="5">
    <source>
        <dbReference type="PROSITE-ProRule" id="PRU00023"/>
    </source>
</evidence>
<keyword evidence="4 7" id="KW-0067">ATP-binding</keyword>
<keyword evidence="7" id="KW-0829">Tyrosine-protein kinase</keyword>
<feature type="chain" id="PRO_5030588183" description="Tyrosine-protein kinase" evidence="9">
    <location>
        <begin position="21"/>
        <end position="544"/>
    </location>
</feature>
<dbReference type="Gene3D" id="3.30.200.20">
    <property type="entry name" value="Phosphorylase Kinase, domain 1"/>
    <property type="match status" value="1"/>
</dbReference>
<keyword evidence="3 7" id="KW-0418">Kinase</keyword>
<evidence type="ECO:0000256" key="4">
    <source>
        <dbReference type="ARBA" id="ARBA00022840"/>
    </source>
</evidence>
<dbReference type="SUPFAM" id="SSF56112">
    <property type="entry name" value="Protein kinase-like (PK-like)"/>
    <property type="match status" value="1"/>
</dbReference>
<dbReference type="SMART" id="SM00252">
    <property type="entry name" value="SH2"/>
    <property type="match status" value="1"/>
</dbReference>
<dbReference type="SUPFAM" id="SSF55550">
    <property type="entry name" value="SH2 domain"/>
    <property type="match status" value="1"/>
</dbReference>
<dbReference type="InterPro" id="IPR011009">
    <property type="entry name" value="Kinase-like_dom_sf"/>
</dbReference>
<keyword evidence="9" id="KW-0732">Signal</keyword>
<gene>
    <name evidence="11" type="ORF">TTEB3V08_LOCUS8493</name>
</gene>
<evidence type="ECO:0000256" key="9">
    <source>
        <dbReference type="SAM" id="SignalP"/>
    </source>
</evidence>
<dbReference type="PROSITE" id="PS50001">
    <property type="entry name" value="SH2"/>
    <property type="match status" value="1"/>
</dbReference>
<dbReference type="Pfam" id="PF07714">
    <property type="entry name" value="PK_Tyr_Ser-Thr"/>
    <property type="match status" value="2"/>
</dbReference>
<dbReference type="SMART" id="SM00248">
    <property type="entry name" value="ANK"/>
    <property type="match status" value="4"/>
</dbReference>
<keyword evidence="5" id="KW-0040">ANK repeat</keyword>
<dbReference type="GO" id="GO:0002009">
    <property type="term" value="P:morphogenesis of an epithelium"/>
    <property type="evidence" value="ECO:0007669"/>
    <property type="project" value="UniProtKB-ARBA"/>
</dbReference>
<dbReference type="Pfam" id="PF00017">
    <property type="entry name" value="SH2"/>
    <property type="match status" value="1"/>
</dbReference>
<dbReference type="Gene3D" id="1.10.510.10">
    <property type="entry name" value="Transferase(Phosphotransferase) domain 1"/>
    <property type="match status" value="1"/>
</dbReference>
<dbReference type="Gene3D" id="1.25.40.20">
    <property type="entry name" value="Ankyrin repeat-containing domain"/>
    <property type="match status" value="1"/>
</dbReference>
<feature type="domain" description="SH2" evidence="10">
    <location>
        <begin position="182"/>
        <end position="234"/>
    </location>
</feature>
<accession>A0A7R9ILD8</accession>
<sequence>MYGFHSAGLLPVMILSMVKGSSFSLAYASTPENDTLYPIEFVIHAPWRATLVTLFFARAYMLVTKFALLHVTWSFGLQILANSLEYACQSNLPNTVRILVQVGYANVQARNTETGWVPLHEAASLGLKEVVHVLLSLNAPVNPRTSSNETPADLAQQNGHLDCAHILRNYMCPAPKTHKNDWYHGTLGRNEALCLLKEHGNKDGTFLVRYSDRNGGVYVLTTIHGGQPYHFQIKIKFPLLAPTANADSKRRIPHVRCHLGNKTSSQTGKRQTMSPWPDNTKEKEREVHVAIKTLHQEHVEANRDEFLREARVMMGLNHHCVVKLIGVSKGPPLQMVQELVPLGSMLAYLLEFPDRVHPNYELKLWASQIACDYFSKKLFIPEKKALGTAIIASRHKFTLERFPFQERYAPESFNFGTFSHASDVWSFGVTLWEMFSFGQQPYGELRGAERRESIAIQACMYNKLHSIGVESACHYYICSAAHLTPMQLVVTHMLDIFALQALCWSPLLVMAVSILSLTRAFILSGHPESVKGPRGQPPAQEKTG</sequence>
<comment type="similarity">
    <text evidence="7">Belongs to the protein kinase superfamily. Tyr protein kinase family.</text>
</comment>
<evidence type="ECO:0000256" key="3">
    <source>
        <dbReference type="ARBA" id="ARBA00022777"/>
    </source>
</evidence>
<dbReference type="EMBL" id="OE003822">
    <property type="protein sequence ID" value="CAD7460567.1"/>
    <property type="molecule type" value="Genomic_DNA"/>
</dbReference>
<dbReference type="GO" id="GO:0004715">
    <property type="term" value="F:non-membrane spanning protein tyrosine kinase activity"/>
    <property type="evidence" value="ECO:0007669"/>
    <property type="project" value="UniProtKB-EC"/>
</dbReference>
<dbReference type="Pfam" id="PF12796">
    <property type="entry name" value="Ank_2"/>
    <property type="match status" value="1"/>
</dbReference>
<evidence type="ECO:0000256" key="1">
    <source>
        <dbReference type="ARBA" id="ARBA00022679"/>
    </source>
</evidence>
<evidence type="ECO:0000256" key="8">
    <source>
        <dbReference type="SAM" id="MobiDB-lite"/>
    </source>
</evidence>
<evidence type="ECO:0000256" key="6">
    <source>
        <dbReference type="PROSITE-ProRule" id="PRU00191"/>
    </source>
</evidence>
<keyword evidence="2 7" id="KW-0547">Nucleotide-binding</keyword>
<feature type="region of interest" description="Disordered" evidence="8">
    <location>
        <begin position="259"/>
        <end position="282"/>
    </location>
</feature>
<dbReference type="InterPro" id="IPR002110">
    <property type="entry name" value="Ankyrin_rpt"/>
</dbReference>
<evidence type="ECO:0000313" key="11">
    <source>
        <dbReference type="EMBL" id="CAD7460567.1"/>
    </source>
</evidence>
<feature type="repeat" description="ANK" evidence="5">
    <location>
        <begin position="114"/>
        <end position="146"/>
    </location>
</feature>
<keyword evidence="1 7" id="KW-0808">Transferase</keyword>
<evidence type="ECO:0000256" key="2">
    <source>
        <dbReference type="ARBA" id="ARBA00022741"/>
    </source>
</evidence>
<dbReference type="InterPro" id="IPR036770">
    <property type="entry name" value="Ankyrin_rpt-contain_sf"/>
</dbReference>
<comment type="catalytic activity">
    <reaction evidence="7">
        <text>L-tyrosyl-[protein] + ATP = O-phospho-L-tyrosyl-[protein] + ADP + H(+)</text>
        <dbReference type="Rhea" id="RHEA:10596"/>
        <dbReference type="Rhea" id="RHEA-COMP:10136"/>
        <dbReference type="Rhea" id="RHEA-COMP:20101"/>
        <dbReference type="ChEBI" id="CHEBI:15378"/>
        <dbReference type="ChEBI" id="CHEBI:30616"/>
        <dbReference type="ChEBI" id="CHEBI:46858"/>
        <dbReference type="ChEBI" id="CHEBI:61978"/>
        <dbReference type="ChEBI" id="CHEBI:456216"/>
        <dbReference type="EC" id="2.7.10.2"/>
    </reaction>
</comment>
<dbReference type="AlphaFoldDB" id="A0A7R9ILD8"/>
<dbReference type="GO" id="GO:0005524">
    <property type="term" value="F:ATP binding"/>
    <property type="evidence" value="ECO:0007669"/>
    <property type="project" value="UniProtKB-KW"/>
</dbReference>
<organism evidence="11">
    <name type="scientific">Timema tahoe</name>
    <dbReference type="NCBI Taxonomy" id="61484"/>
    <lineage>
        <taxon>Eukaryota</taxon>
        <taxon>Metazoa</taxon>
        <taxon>Ecdysozoa</taxon>
        <taxon>Arthropoda</taxon>
        <taxon>Hexapoda</taxon>
        <taxon>Insecta</taxon>
        <taxon>Pterygota</taxon>
        <taxon>Neoptera</taxon>
        <taxon>Polyneoptera</taxon>
        <taxon>Phasmatodea</taxon>
        <taxon>Timematodea</taxon>
        <taxon>Timematoidea</taxon>
        <taxon>Timematidae</taxon>
        <taxon>Timema</taxon>
    </lineage>
</organism>
<feature type="signal peptide" evidence="9">
    <location>
        <begin position="1"/>
        <end position="20"/>
    </location>
</feature>
<dbReference type="InterPro" id="IPR050198">
    <property type="entry name" value="Non-receptor_tyrosine_kinases"/>
</dbReference>
<protein>
    <recommendedName>
        <fullName evidence="7">Tyrosine-protein kinase</fullName>
        <ecNumber evidence="7">2.7.10.2</ecNumber>
    </recommendedName>
</protein>
<reference evidence="11" key="1">
    <citation type="submission" date="2020-11" db="EMBL/GenBank/DDBJ databases">
        <authorList>
            <person name="Tran Van P."/>
        </authorList>
    </citation>
    <scope>NUCLEOTIDE SEQUENCE</scope>
</reference>
<keyword evidence="6" id="KW-0727">SH2 domain</keyword>
<dbReference type="PROSITE" id="PS50297">
    <property type="entry name" value="ANK_REP_REGION"/>
    <property type="match status" value="1"/>
</dbReference>
<feature type="compositionally biased region" description="Polar residues" evidence="8">
    <location>
        <begin position="261"/>
        <end position="274"/>
    </location>
</feature>
<proteinExistence type="inferred from homology"/>
<dbReference type="SUPFAM" id="SSF48403">
    <property type="entry name" value="Ankyrin repeat"/>
    <property type="match status" value="1"/>
</dbReference>
<evidence type="ECO:0000259" key="10">
    <source>
        <dbReference type="PROSITE" id="PS50001"/>
    </source>
</evidence>
<dbReference type="InterPro" id="IPR036860">
    <property type="entry name" value="SH2_dom_sf"/>
</dbReference>
<dbReference type="InterPro" id="IPR000980">
    <property type="entry name" value="SH2"/>
</dbReference>
<dbReference type="Gene3D" id="3.30.505.10">
    <property type="entry name" value="SH2 domain"/>
    <property type="match status" value="1"/>
</dbReference>
<dbReference type="PROSITE" id="PS50088">
    <property type="entry name" value="ANK_REPEAT"/>
    <property type="match status" value="1"/>
</dbReference>
<dbReference type="EC" id="2.7.10.2" evidence="7"/>